<gene>
    <name evidence="2" type="ORF">ACFQ2O_15935</name>
</gene>
<feature type="transmembrane region" description="Helical" evidence="1">
    <location>
        <begin position="7"/>
        <end position="27"/>
    </location>
</feature>
<evidence type="ECO:0000256" key="1">
    <source>
        <dbReference type="SAM" id="Phobius"/>
    </source>
</evidence>
<dbReference type="EMBL" id="JBHTLD010000167">
    <property type="protein sequence ID" value="MFD1187707.1"/>
    <property type="molecule type" value="Genomic_DNA"/>
</dbReference>
<protein>
    <submittedName>
        <fullName evidence="2">Uncharacterized protein</fullName>
    </submittedName>
</protein>
<organism evidence="2 3">
    <name type="scientific">Pontibacter rugosus</name>
    <dbReference type="NCBI Taxonomy" id="1745966"/>
    <lineage>
        <taxon>Bacteria</taxon>
        <taxon>Pseudomonadati</taxon>
        <taxon>Bacteroidota</taxon>
        <taxon>Cytophagia</taxon>
        <taxon>Cytophagales</taxon>
        <taxon>Hymenobacteraceae</taxon>
        <taxon>Pontibacter</taxon>
    </lineage>
</organism>
<evidence type="ECO:0000313" key="3">
    <source>
        <dbReference type="Proteomes" id="UP001597094"/>
    </source>
</evidence>
<evidence type="ECO:0000313" key="2">
    <source>
        <dbReference type="EMBL" id="MFD1187707.1"/>
    </source>
</evidence>
<name>A0ABW3SUV9_9BACT</name>
<accession>A0ABW3SUV9</accession>
<keyword evidence="1" id="KW-0472">Membrane</keyword>
<proteinExistence type="predicted"/>
<comment type="caution">
    <text evidence="2">The sequence shown here is derived from an EMBL/GenBank/DDBJ whole genome shotgun (WGS) entry which is preliminary data.</text>
</comment>
<keyword evidence="1" id="KW-1133">Transmembrane helix</keyword>
<keyword evidence="1" id="KW-0812">Transmembrane</keyword>
<reference evidence="3" key="1">
    <citation type="journal article" date="2019" name="Int. J. Syst. Evol. Microbiol.">
        <title>The Global Catalogue of Microorganisms (GCM) 10K type strain sequencing project: providing services to taxonomists for standard genome sequencing and annotation.</title>
        <authorList>
            <consortium name="The Broad Institute Genomics Platform"/>
            <consortium name="The Broad Institute Genome Sequencing Center for Infectious Disease"/>
            <person name="Wu L."/>
            <person name="Ma J."/>
        </authorList>
    </citation>
    <scope>NUCLEOTIDE SEQUENCE [LARGE SCALE GENOMIC DNA]</scope>
    <source>
        <strain evidence="3">JCM 31319</strain>
    </source>
</reference>
<dbReference type="Proteomes" id="UP001597094">
    <property type="component" value="Unassembled WGS sequence"/>
</dbReference>
<keyword evidence="3" id="KW-1185">Reference proteome</keyword>
<sequence>MQSRRTYRIVMTIVCFIFAAMNAYRIIIGEFEWLDVFLMVVFLAIGAIYVIGLLRSDSQK</sequence>
<feature type="transmembrane region" description="Helical" evidence="1">
    <location>
        <begin position="33"/>
        <end position="54"/>
    </location>
</feature>